<comment type="caution">
    <text evidence="5">The sequence shown here is derived from an EMBL/GenBank/DDBJ whole genome shotgun (WGS) entry which is preliminary data.</text>
</comment>
<comment type="similarity">
    <text evidence="2">Belongs to the methyl-accepting chemotaxis (MCP) protein family.</text>
</comment>
<feature type="non-terminal residue" evidence="5">
    <location>
        <position position="1"/>
    </location>
</feature>
<dbReference type="GO" id="GO:0005886">
    <property type="term" value="C:plasma membrane"/>
    <property type="evidence" value="ECO:0007669"/>
    <property type="project" value="TreeGrafter"/>
</dbReference>
<feature type="region of interest" description="Disordered" evidence="4">
    <location>
        <begin position="59"/>
        <end position="97"/>
    </location>
</feature>
<proteinExistence type="inferred from homology"/>
<dbReference type="Proteomes" id="UP000315167">
    <property type="component" value="Unassembled WGS sequence"/>
</dbReference>
<evidence type="ECO:0000256" key="2">
    <source>
        <dbReference type="ARBA" id="ARBA00029447"/>
    </source>
</evidence>
<dbReference type="PANTHER" id="PTHR43531">
    <property type="entry name" value="PROTEIN ICFG"/>
    <property type="match status" value="1"/>
</dbReference>
<dbReference type="GO" id="GO:0006935">
    <property type="term" value="P:chemotaxis"/>
    <property type="evidence" value="ECO:0007669"/>
    <property type="project" value="TreeGrafter"/>
</dbReference>
<evidence type="ECO:0000256" key="1">
    <source>
        <dbReference type="ARBA" id="ARBA00022481"/>
    </source>
</evidence>
<evidence type="ECO:0000313" key="6">
    <source>
        <dbReference type="Proteomes" id="UP000315167"/>
    </source>
</evidence>
<name>A0A562KU11_9GAMM</name>
<dbReference type="SUPFAM" id="SSF58104">
    <property type="entry name" value="Methyl-accepting chemotaxis protein (MCP) signaling domain"/>
    <property type="match status" value="1"/>
</dbReference>
<evidence type="ECO:0000313" key="5">
    <source>
        <dbReference type="EMBL" id="TWH98882.1"/>
    </source>
</evidence>
<evidence type="ECO:0000256" key="3">
    <source>
        <dbReference type="SAM" id="Coils"/>
    </source>
</evidence>
<organism evidence="5 6">
    <name type="scientific">Luteimonas cucumeris</name>
    <dbReference type="NCBI Taxonomy" id="985012"/>
    <lineage>
        <taxon>Bacteria</taxon>
        <taxon>Pseudomonadati</taxon>
        <taxon>Pseudomonadota</taxon>
        <taxon>Gammaproteobacteria</taxon>
        <taxon>Lysobacterales</taxon>
        <taxon>Lysobacteraceae</taxon>
        <taxon>Luteimonas</taxon>
    </lineage>
</organism>
<feature type="coiled-coil region" evidence="3">
    <location>
        <begin position="6"/>
        <end position="44"/>
    </location>
</feature>
<keyword evidence="6" id="KW-1185">Reference proteome</keyword>
<reference evidence="5 6" key="1">
    <citation type="journal article" date="2015" name="Stand. Genomic Sci.">
        <title>Genomic Encyclopedia of Bacterial and Archaeal Type Strains, Phase III: the genomes of soil and plant-associated and newly described type strains.</title>
        <authorList>
            <person name="Whitman W.B."/>
            <person name="Woyke T."/>
            <person name="Klenk H.P."/>
            <person name="Zhou Y."/>
            <person name="Lilburn T.G."/>
            <person name="Beck B.J."/>
            <person name="De Vos P."/>
            <person name="Vandamme P."/>
            <person name="Eisen J.A."/>
            <person name="Garrity G."/>
            <person name="Hugenholtz P."/>
            <person name="Kyrpides N.C."/>
        </authorList>
    </citation>
    <scope>NUCLEOTIDE SEQUENCE [LARGE SCALE GENOMIC DNA]</scope>
    <source>
        <strain evidence="5 6">CGMCC 1.10821</strain>
    </source>
</reference>
<dbReference type="GO" id="GO:0004888">
    <property type="term" value="F:transmembrane signaling receptor activity"/>
    <property type="evidence" value="ECO:0007669"/>
    <property type="project" value="TreeGrafter"/>
</dbReference>
<evidence type="ECO:0000256" key="4">
    <source>
        <dbReference type="SAM" id="MobiDB-lite"/>
    </source>
</evidence>
<dbReference type="EMBL" id="VLKN01000017">
    <property type="protein sequence ID" value="TWH98882.1"/>
    <property type="molecule type" value="Genomic_DNA"/>
</dbReference>
<accession>A0A562KU11</accession>
<gene>
    <name evidence="5" type="ORF">IP90_03266</name>
</gene>
<keyword evidence="3" id="KW-0175">Coiled coil</keyword>
<sequence length="97" mass="10325">AGIEQVNQTITQMDEVTQQNAALVEEASAAARSMEEQAGALSQAVSVFVMADAPVLRRSTPTAPIAPQPMKRPQPRAKAVVRRPEPALAGGGDWQEF</sequence>
<dbReference type="InterPro" id="IPR051310">
    <property type="entry name" value="MCP_chemotaxis"/>
</dbReference>
<dbReference type="PANTHER" id="PTHR43531:SF14">
    <property type="entry name" value="METHYL-ACCEPTING CHEMOTAXIS PROTEIN I-RELATED"/>
    <property type="match status" value="1"/>
</dbReference>
<keyword evidence="1" id="KW-0488">Methylation</keyword>
<dbReference type="AlphaFoldDB" id="A0A562KU11"/>
<protein>
    <submittedName>
        <fullName evidence="5">Methyl-accepting chemotaxis protein</fullName>
    </submittedName>
</protein>